<sequence length="225" mass="26267">MSDQAYHEGMLYQYELLRTRLRIREHYLQTAVKDVYDNIGQVLSLIRLQLALLQADIKNEDSGKLEPVRQLTGQVIRDLRKMCRIFYPEEDIIYVEGFVRILKNEILAQWPEAEIIGDKDFSANRLLSNEKMLMTFGILLELVNMIKEERGPLHTAAIICTRQNISFIIDYTGYALPEGKKHHRREKINTTVFEKARLIGGTLKQNNRKDNKIRITLIIPLIENL</sequence>
<evidence type="ECO:0000259" key="1">
    <source>
        <dbReference type="Pfam" id="PF07730"/>
    </source>
</evidence>
<reference evidence="2 3" key="1">
    <citation type="submission" date="2016-03" db="EMBL/GenBank/DDBJ databases">
        <title>Niastella vici sp. nov., isolated from farmland soil.</title>
        <authorList>
            <person name="Chen L."/>
            <person name="Wang D."/>
            <person name="Yang S."/>
            <person name="Wang G."/>
        </authorList>
    </citation>
    <scope>NUCLEOTIDE SEQUENCE [LARGE SCALE GENOMIC DNA]</scope>
    <source>
        <strain evidence="2 3">DJ57</strain>
    </source>
</reference>
<dbReference type="Proteomes" id="UP000192796">
    <property type="component" value="Unassembled WGS sequence"/>
</dbReference>
<gene>
    <name evidence="2" type="ORF">A3860_21120</name>
</gene>
<dbReference type="InterPro" id="IPR011712">
    <property type="entry name" value="Sig_transdc_His_kin_sub3_dim/P"/>
</dbReference>
<feature type="domain" description="Signal transduction histidine kinase subgroup 3 dimerisation and phosphoacceptor" evidence="1">
    <location>
        <begin position="34"/>
        <end position="89"/>
    </location>
</feature>
<proteinExistence type="predicted"/>
<name>A0A1V9G1M2_9BACT</name>
<dbReference type="OrthoDB" id="5401121at2"/>
<comment type="caution">
    <text evidence="2">The sequence shown here is derived from an EMBL/GenBank/DDBJ whole genome shotgun (WGS) entry which is preliminary data.</text>
</comment>
<evidence type="ECO:0000313" key="2">
    <source>
        <dbReference type="EMBL" id="OQP64472.1"/>
    </source>
</evidence>
<dbReference type="EMBL" id="LVYD01000042">
    <property type="protein sequence ID" value="OQP64472.1"/>
    <property type="molecule type" value="Genomic_DNA"/>
</dbReference>
<dbReference type="STRING" id="1703345.A3860_21120"/>
<dbReference type="GO" id="GO:0016020">
    <property type="term" value="C:membrane"/>
    <property type="evidence" value="ECO:0007669"/>
    <property type="project" value="InterPro"/>
</dbReference>
<keyword evidence="3" id="KW-1185">Reference proteome</keyword>
<evidence type="ECO:0000313" key="3">
    <source>
        <dbReference type="Proteomes" id="UP000192796"/>
    </source>
</evidence>
<organism evidence="2 3">
    <name type="scientific">Niastella vici</name>
    <dbReference type="NCBI Taxonomy" id="1703345"/>
    <lineage>
        <taxon>Bacteria</taxon>
        <taxon>Pseudomonadati</taxon>
        <taxon>Bacteroidota</taxon>
        <taxon>Chitinophagia</taxon>
        <taxon>Chitinophagales</taxon>
        <taxon>Chitinophagaceae</taxon>
        <taxon>Niastella</taxon>
    </lineage>
</organism>
<protein>
    <recommendedName>
        <fullName evidence="1">Signal transduction histidine kinase subgroup 3 dimerisation and phosphoacceptor domain-containing protein</fullName>
    </recommendedName>
</protein>
<dbReference type="Pfam" id="PF07730">
    <property type="entry name" value="HisKA_3"/>
    <property type="match status" value="1"/>
</dbReference>
<accession>A0A1V9G1M2</accession>
<dbReference type="RefSeq" id="WP_081147091.1">
    <property type="nucleotide sequence ID" value="NZ_LVYD01000042.1"/>
</dbReference>
<dbReference type="GO" id="GO:0000155">
    <property type="term" value="F:phosphorelay sensor kinase activity"/>
    <property type="evidence" value="ECO:0007669"/>
    <property type="project" value="InterPro"/>
</dbReference>
<dbReference type="GO" id="GO:0046983">
    <property type="term" value="F:protein dimerization activity"/>
    <property type="evidence" value="ECO:0007669"/>
    <property type="project" value="InterPro"/>
</dbReference>
<dbReference type="AlphaFoldDB" id="A0A1V9G1M2"/>